<dbReference type="Proteomes" id="UP001057877">
    <property type="component" value="Chromosome"/>
</dbReference>
<reference evidence="2" key="1">
    <citation type="submission" date="2022-01" db="EMBL/GenBank/DDBJ databases">
        <title>Paenibacillus spongiae sp. nov., isolated from marine sponge.</title>
        <authorList>
            <person name="Li Z."/>
            <person name="Zhang M."/>
        </authorList>
    </citation>
    <scope>NUCLEOTIDE SEQUENCE</scope>
    <source>
        <strain evidence="2">PHS-Z3</strain>
    </source>
</reference>
<keyword evidence="1" id="KW-1133">Transmembrane helix</keyword>
<feature type="transmembrane region" description="Helical" evidence="1">
    <location>
        <begin position="53"/>
        <end position="71"/>
    </location>
</feature>
<dbReference type="Pfam" id="PF12670">
    <property type="entry name" value="DUF3792"/>
    <property type="match status" value="1"/>
</dbReference>
<evidence type="ECO:0000313" key="2">
    <source>
        <dbReference type="EMBL" id="UVI28091.1"/>
    </source>
</evidence>
<evidence type="ECO:0000313" key="3">
    <source>
        <dbReference type="Proteomes" id="UP001057877"/>
    </source>
</evidence>
<gene>
    <name evidence="2" type="ORF">L1F29_21875</name>
</gene>
<evidence type="ECO:0000256" key="1">
    <source>
        <dbReference type="SAM" id="Phobius"/>
    </source>
</evidence>
<dbReference type="EMBL" id="CP091430">
    <property type="protein sequence ID" value="UVI28091.1"/>
    <property type="molecule type" value="Genomic_DNA"/>
</dbReference>
<organism evidence="2 3">
    <name type="scientific">Paenibacillus spongiae</name>
    <dbReference type="NCBI Taxonomy" id="2909671"/>
    <lineage>
        <taxon>Bacteria</taxon>
        <taxon>Bacillati</taxon>
        <taxon>Bacillota</taxon>
        <taxon>Bacilli</taxon>
        <taxon>Bacillales</taxon>
        <taxon>Paenibacillaceae</taxon>
        <taxon>Paenibacillus</taxon>
    </lineage>
</organism>
<keyword evidence="1" id="KW-0472">Membrane</keyword>
<proteinExistence type="predicted"/>
<dbReference type="RefSeq" id="WP_258384178.1">
    <property type="nucleotide sequence ID" value="NZ_CP091430.1"/>
</dbReference>
<dbReference type="NCBIfam" id="TIGR04086">
    <property type="entry name" value="TIGR04086_membr"/>
    <property type="match status" value="1"/>
</dbReference>
<keyword evidence="1" id="KW-0812">Transmembrane</keyword>
<accession>A0ABY5S2H6</accession>
<keyword evidence="3" id="KW-1185">Reference proteome</keyword>
<sequence>MKTMNSLKTPPKVHVASPMLAGIMYAAIWLALGALILSALLRWGNMQEHQLPTYSLIVHALAAFAGGFVAGKRSSKRGWYYGGFLGIAYGLLILLIGFLASNAGINVRTLTMLAETAACGTFGGMIGVNMKR</sequence>
<name>A0ABY5S2H6_9BACL</name>
<feature type="transmembrane region" description="Helical" evidence="1">
    <location>
        <begin position="112"/>
        <end position="130"/>
    </location>
</feature>
<protein>
    <submittedName>
        <fullName evidence="2">TIGR04086 family membrane protein</fullName>
    </submittedName>
</protein>
<feature type="transmembrane region" description="Helical" evidence="1">
    <location>
        <begin position="78"/>
        <end position="100"/>
    </location>
</feature>
<dbReference type="InterPro" id="IPR023804">
    <property type="entry name" value="DUF3792_TM"/>
</dbReference>
<feature type="transmembrane region" description="Helical" evidence="1">
    <location>
        <begin position="20"/>
        <end position="41"/>
    </location>
</feature>